<proteinExistence type="predicted"/>
<dbReference type="SUPFAM" id="SSF53335">
    <property type="entry name" value="S-adenosyl-L-methionine-dependent methyltransferases"/>
    <property type="match status" value="1"/>
</dbReference>
<reference evidence="2" key="1">
    <citation type="submission" date="2019-11" db="EMBL/GenBank/DDBJ databases">
        <title>The nuclear and mitochondrial genomes of Frieseomelitta varia - a highly eusocial stingless bee (Meliponini) with a permanently sterile worker caste.</title>
        <authorList>
            <person name="Freitas F.C.P."/>
            <person name="Lourenco A.P."/>
            <person name="Nunes F.M.F."/>
            <person name="Paschoal A.R."/>
            <person name="Abreu F.C.P."/>
            <person name="Barbin F.O."/>
            <person name="Bataglia L."/>
            <person name="Cardoso-Junior C.A.M."/>
            <person name="Cervoni M.S."/>
            <person name="Silva S.R."/>
            <person name="Dalarmi F."/>
            <person name="Del Lama M.A."/>
            <person name="Depintor T.S."/>
            <person name="Ferreira K.M."/>
            <person name="Goria P.S."/>
            <person name="Jaskot M.C."/>
            <person name="Lago D.C."/>
            <person name="Luna-Lucena D."/>
            <person name="Moda L.M."/>
            <person name="Nascimento L."/>
            <person name="Pedrino M."/>
            <person name="Rabico F.O."/>
            <person name="Sanches F.C."/>
            <person name="Santos D.E."/>
            <person name="Santos C.G."/>
            <person name="Vieira J."/>
            <person name="Lopes T.F."/>
            <person name="Barchuk A.R."/>
            <person name="Hartfelder K."/>
            <person name="Simoes Z.L.P."/>
            <person name="Bitondi M.M.G."/>
            <person name="Pinheiro D.G."/>
        </authorList>
    </citation>
    <scope>NUCLEOTIDE SEQUENCE</scope>
    <source>
        <strain evidence="2">USP_RPSP 00005682</strain>
        <tissue evidence="2">Whole individual</tissue>
    </source>
</reference>
<dbReference type="Gene3D" id="3.40.50.150">
    <property type="entry name" value="Vaccinia Virus protein VP39"/>
    <property type="match status" value="1"/>
</dbReference>
<organism evidence="2 3">
    <name type="scientific">Frieseomelitta varia</name>
    <dbReference type="NCBI Taxonomy" id="561572"/>
    <lineage>
        <taxon>Eukaryota</taxon>
        <taxon>Metazoa</taxon>
        <taxon>Ecdysozoa</taxon>
        <taxon>Arthropoda</taxon>
        <taxon>Hexapoda</taxon>
        <taxon>Insecta</taxon>
        <taxon>Pterygota</taxon>
        <taxon>Neoptera</taxon>
        <taxon>Endopterygota</taxon>
        <taxon>Hymenoptera</taxon>
        <taxon>Apocrita</taxon>
        <taxon>Aculeata</taxon>
        <taxon>Apoidea</taxon>
        <taxon>Anthophila</taxon>
        <taxon>Apidae</taxon>
        <taxon>Frieseomelitta</taxon>
    </lineage>
</organism>
<accession>A0A833VVA1</accession>
<evidence type="ECO:0000313" key="2">
    <source>
        <dbReference type="EMBL" id="KAF3425680.1"/>
    </source>
</evidence>
<dbReference type="EMBL" id="WNWW01000370">
    <property type="protein sequence ID" value="KAF3425680.1"/>
    <property type="molecule type" value="Genomic_DNA"/>
</dbReference>
<dbReference type="Pfam" id="PF13679">
    <property type="entry name" value="Methyltransf_32"/>
    <property type="match status" value="1"/>
</dbReference>
<comment type="caution">
    <text evidence="2">The sequence shown here is derived from an EMBL/GenBank/DDBJ whole genome shotgun (WGS) entry which is preliminary data.</text>
</comment>
<keyword evidence="3" id="KW-1185">Reference proteome</keyword>
<dbReference type="GO" id="GO:0005737">
    <property type="term" value="C:cytoplasm"/>
    <property type="evidence" value="ECO:0007669"/>
    <property type="project" value="TreeGrafter"/>
</dbReference>
<protein>
    <recommendedName>
        <fullName evidence="1">Methyltransferase domain-containing protein</fullName>
    </recommendedName>
</protein>
<dbReference type="PANTHER" id="PTHR13369:SF0">
    <property type="entry name" value="GLUTATHIONE S-TRANSFERASE C-TERMINAL DOMAIN-CONTAINING PROTEIN"/>
    <property type="match status" value="1"/>
</dbReference>
<dbReference type="Proteomes" id="UP000655588">
    <property type="component" value="Unassembled WGS sequence"/>
</dbReference>
<feature type="domain" description="Methyltransferase" evidence="1">
    <location>
        <begin position="351"/>
        <end position="473"/>
    </location>
</feature>
<dbReference type="FunFam" id="3.40.50.150:FF:000725">
    <property type="entry name" value="Glutathione S-transferase, C-terminal domain-containing"/>
    <property type="match status" value="1"/>
</dbReference>
<dbReference type="CDD" id="cd02440">
    <property type="entry name" value="AdoMet_MTases"/>
    <property type="match status" value="1"/>
</dbReference>
<sequence>MNEVYVEVYSLKELCLVPIETIVTLFTVKYCNSKVNIKLILSKQKPLERAYTINISTFVYEVMDINKIPYPAISCELPIIVVNKSSCIAGLCAVLRKIIKEVVAECPTHYCRRLLGFKDSCLSACSEGSIWTKFCEVDLILTVKFLHADDATKNELPSNIARFERHMSQPIRLHNLHKYIMSKKFFAENVISRDGIPEHMYAEGSYMTLADIIIFVCTHILLTAFWSETTMQLLPLTIKWYKKMFEDQIIFNCLECLLLLKSQNLTKFNYTLPDVPNQSLYKRDPKRYKPKSRIYTRQKDVECSLQLFRTLNIETKLALEPFGAELNFDWSSIPYDATPDGGALPPSRSERKQQQLENMCKPVMKLAKSGDIIVDFCSGAGHLGILVAYLLPHCTVILLDNTEKSLNRAKERVNKLKLTNIKFYQCNLDYFKGYFDIGMSLHACGVATDLVIQQCIRVNAAFVCCPCCYGSLHDCHHLTYPRSNIFRNQIDQKSYIILSHAADQTHDEKNVKTSQGYECMAIIDTDRILLAEEFGYTMYLSKFIPNTCTSKNHMLVGIPKKEEIVNVGHGN</sequence>
<dbReference type="AlphaFoldDB" id="A0A833VVA1"/>
<dbReference type="InterPro" id="IPR025714">
    <property type="entry name" value="Methyltranfer_dom"/>
</dbReference>
<evidence type="ECO:0000313" key="3">
    <source>
        <dbReference type="Proteomes" id="UP000655588"/>
    </source>
</evidence>
<evidence type="ECO:0000259" key="1">
    <source>
        <dbReference type="Pfam" id="PF13679"/>
    </source>
</evidence>
<dbReference type="PANTHER" id="PTHR13369">
    <property type="match status" value="1"/>
</dbReference>
<dbReference type="OrthoDB" id="206598at2759"/>
<gene>
    <name evidence="2" type="ORF">E2986_10231</name>
</gene>
<name>A0A833VVA1_9HYME</name>
<dbReference type="InterPro" id="IPR029063">
    <property type="entry name" value="SAM-dependent_MTases_sf"/>
</dbReference>